<comment type="similarity">
    <text evidence="1">Belongs to the carbohydrate kinase PfkB family.</text>
</comment>
<dbReference type="GO" id="GO:0016301">
    <property type="term" value="F:kinase activity"/>
    <property type="evidence" value="ECO:0007669"/>
    <property type="project" value="UniProtKB-KW"/>
</dbReference>
<dbReference type="InterPro" id="IPR029056">
    <property type="entry name" value="Ribokinase-like"/>
</dbReference>
<proteinExistence type="inferred from homology"/>
<evidence type="ECO:0000313" key="6">
    <source>
        <dbReference type="EMBL" id="KAL3798107.1"/>
    </source>
</evidence>
<feature type="chain" id="PRO_5044794304" description="Carbohydrate kinase PfkB domain-containing protein" evidence="4">
    <location>
        <begin position="17"/>
        <end position="388"/>
    </location>
</feature>
<evidence type="ECO:0000256" key="2">
    <source>
        <dbReference type="ARBA" id="ARBA00022679"/>
    </source>
</evidence>
<evidence type="ECO:0000313" key="7">
    <source>
        <dbReference type="Proteomes" id="UP001530400"/>
    </source>
</evidence>
<comment type="caution">
    <text evidence="6">The sequence shown here is derived from an EMBL/GenBank/DDBJ whole genome shotgun (WGS) entry which is preliminary data.</text>
</comment>
<dbReference type="PANTHER" id="PTHR43085:SF57">
    <property type="entry name" value="CARBOHYDRATE KINASE PFKB DOMAIN-CONTAINING PROTEIN"/>
    <property type="match status" value="1"/>
</dbReference>
<name>A0ABD3QDE2_9STRA</name>
<gene>
    <name evidence="6" type="ORF">ACHAWO_010851</name>
</gene>
<dbReference type="PANTHER" id="PTHR43085">
    <property type="entry name" value="HEXOKINASE FAMILY MEMBER"/>
    <property type="match status" value="1"/>
</dbReference>
<keyword evidence="7" id="KW-1185">Reference proteome</keyword>
<sequence>MMRSLASVTALCCAAAFTPQPIIKSNHRSNNKYQAAPSSNTANYAQPPTILCIGETLWDSLPSGLYLGGAPSNVAMHLSSLLSHRDSVAIVSCLGKDQLGNEARRRMELKGVRTDYIQFHEDWDTGMAIALIDNNGDATYEFNTPAAWDGLKMNKLLSALINSEEGKSQCTIYIMGTIAGRLQSEKGATSASTLSTVRNNAPNGSVVLDVNLRSPWYGSYKVLALARGDNSSRKLALLKLNDEELVILEGWCGLTSDTNELTGSALQDRMKQLAVLLNTQRICVTRGANGAALWCESADNNDIFHEHTGYSLDTSGDSDTVGAGDAFLAALVNSLFVRNELPGKALERACALGGYVAGCRGATPDHDDAPLELREIFQHEAKRQQLAQ</sequence>
<keyword evidence="2" id="KW-0808">Transferase</keyword>
<dbReference type="InterPro" id="IPR050306">
    <property type="entry name" value="PfkB_Carbo_kinase"/>
</dbReference>
<evidence type="ECO:0000259" key="5">
    <source>
        <dbReference type="Pfam" id="PF00294"/>
    </source>
</evidence>
<dbReference type="SUPFAM" id="SSF53613">
    <property type="entry name" value="Ribokinase-like"/>
    <property type="match status" value="1"/>
</dbReference>
<organism evidence="6 7">
    <name type="scientific">Cyclotella atomus</name>
    <dbReference type="NCBI Taxonomy" id="382360"/>
    <lineage>
        <taxon>Eukaryota</taxon>
        <taxon>Sar</taxon>
        <taxon>Stramenopiles</taxon>
        <taxon>Ochrophyta</taxon>
        <taxon>Bacillariophyta</taxon>
        <taxon>Coscinodiscophyceae</taxon>
        <taxon>Thalassiosirophycidae</taxon>
        <taxon>Stephanodiscales</taxon>
        <taxon>Stephanodiscaceae</taxon>
        <taxon>Cyclotella</taxon>
    </lineage>
</organism>
<protein>
    <recommendedName>
        <fullName evidence="5">Carbohydrate kinase PfkB domain-containing protein</fullName>
    </recommendedName>
</protein>
<reference evidence="6 7" key="1">
    <citation type="submission" date="2024-10" db="EMBL/GenBank/DDBJ databases">
        <title>Updated reference genomes for cyclostephanoid diatoms.</title>
        <authorList>
            <person name="Roberts W.R."/>
            <person name="Alverson A.J."/>
        </authorList>
    </citation>
    <scope>NUCLEOTIDE SEQUENCE [LARGE SCALE GENOMIC DNA]</scope>
    <source>
        <strain evidence="6 7">AJA010-31</strain>
    </source>
</reference>
<evidence type="ECO:0000256" key="1">
    <source>
        <dbReference type="ARBA" id="ARBA00010688"/>
    </source>
</evidence>
<dbReference type="Proteomes" id="UP001530400">
    <property type="component" value="Unassembled WGS sequence"/>
</dbReference>
<dbReference type="InterPro" id="IPR011611">
    <property type="entry name" value="PfkB_dom"/>
</dbReference>
<dbReference type="InterPro" id="IPR002173">
    <property type="entry name" value="Carboh/pur_kinase_PfkB_CS"/>
</dbReference>
<dbReference type="AlphaFoldDB" id="A0ABD3QDE2"/>
<keyword evidence="3" id="KW-0418">Kinase</keyword>
<dbReference type="EMBL" id="JALLPJ020000230">
    <property type="protein sequence ID" value="KAL3798107.1"/>
    <property type="molecule type" value="Genomic_DNA"/>
</dbReference>
<feature type="domain" description="Carbohydrate kinase PfkB" evidence="5">
    <location>
        <begin position="66"/>
        <end position="364"/>
    </location>
</feature>
<feature type="signal peptide" evidence="4">
    <location>
        <begin position="1"/>
        <end position="16"/>
    </location>
</feature>
<keyword evidence="4" id="KW-0732">Signal</keyword>
<evidence type="ECO:0000256" key="4">
    <source>
        <dbReference type="SAM" id="SignalP"/>
    </source>
</evidence>
<evidence type="ECO:0000256" key="3">
    <source>
        <dbReference type="ARBA" id="ARBA00022777"/>
    </source>
</evidence>
<dbReference type="Gene3D" id="3.40.1190.20">
    <property type="match status" value="1"/>
</dbReference>
<accession>A0ABD3QDE2</accession>
<dbReference type="Pfam" id="PF00294">
    <property type="entry name" value="PfkB"/>
    <property type="match status" value="1"/>
</dbReference>
<dbReference type="PROSITE" id="PS00584">
    <property type="entry name" value="PFKB_KINASES_2"/>
    <property type="match status" value="1"/>
</dbReference>